<dbReference type="PANTHER" id="PTHR12111:SF1">
    <property type="entry name" value="SPLICING FACTOR YJU2"/>
    <property type="match status" value="1"/>
</dbReference>
<proteinExistence type="inferred from homology"/>
<dbReference type="InterPro" id="IPR007590">
    <property type="entry name" value="Saf4/Yju2"/>
</dbReference>
<evidence type="ECO:0000256" key="7">
    <source>
        <dbReference type="ARBA" id="ARBA00023242"/>
    </source>
</evidence>
<dbReference type="VEuPathDB" id="FungiDB:SJAG_01504"/>
<evidence type="ECO:0000256" key="5">
    <source>
        <dbReference type="ARBA" id="ARBA00022833"/>
    </source>
</evidence>
<dbReference type="RefSeq" id="XP_002172756.1">
    <property type="nucleotide sequence ID" value="XM_002172720.1"/>
</dbReference>
<dbReference type="eggNOG" id="KOG2989">
    <property type="taxonomic scope" value="Eukaryota"/>
</dbReference>
<dbReference type="OrthoDB" id="674963at2759"/>
<organism evidence="11 13">
    <name type="scientific">Schizosaccharomyces japonicus (strain yFS275 / FY16936)</name>
    <name type="common">Fission yeast</name>
    <dbReference type="NCBI Taxonomy" id="402676"/>
    <lineage>
        <taxon>Eukaryota</taxon>
        <taxon>Fungi</taxon>
        <taxon>Dikarya</taxon>
        <taxon>Ascomycota</taxon>
        <taxon>Taphrinomycotina</taxon>
        <taxon>Schizosaccharomycetes</taxon>
        <taxon>Schizosaccharomycetales</taxon>
        <taxon>Schizosaccharomycetaceae</taxon>
        <taxon>Schizosaccharomyces</taxon>
    </lineage>
</organism>
<accession>B6JY45</accession>
<evidence type="ECO:0000256" key="2">
    <source>
        <dbReference type="ARBA" id="ARBA00022664"/>
    </source>
</evidence>
<comment type="function">
    <text evidence="8">Part of the spliceosome which catalyzes two sequential transesterification reactions, first the excision of the non-coding intron from pre-mRNA and then the ligation of the coding exons to form the mature mRNA. Plays a role in stabilizing the structure of the spliceosome catalytic core and docking of the branch helix into the active site, producing 5'-exon and lariat intron-3'-intermediates.</text>
</comment>
<feature type="region of interest" description="Disordered" evidence="10">
    <location>
        <begin position="240"/>
        <end position="268"/>
    </location>
</feature>
<feature type="binding site" evidence="8">
    <location>
        <position position="51"/>
    </location>
    <ligand>
        <name>Zn(2+)</name>
        <dbReference type="ChEBI" id="CHEBI:29105"/>
    </ligand>
</feature>
<dbReference type="GO" id="GO:0046872">
    <property type="term" value="F:metal ion binding"/>
    <property type="evidence" value="ECO:0007669"/>
    <property type="project" value="UniProtKB-KW"/>
</dbReference>
<keyword evidence="5 8" id="KW-0862">Zinc</keyword>
<keyword evidence="2" id="KW-0507">mRNA processing</keyword>
<keyword evidence="6" id="KW-0508">mRNA splicing</keyword>
<dbReference type="EMBL" id="KE651168">
    <property type="protein sequence ID" value="EEB06463.1"/>
    <property type="molecule type" value="Genomic_DNA"/>
</dbReference>
<comment type="subunit">
    <text evidence="8">Component of the spliceosome. Present in the activated B complex, the catalytically activated B* complex which catalyzes the branching, the catalytic step 1 C complex catalyzing the exon ligation, and the postcatalytic P complex containing the ligated exons (mRNA) and the excised lariat intron.</text>
</comment>
<dbReference type="InterPro" id="IPR043701">
    <property type="entry name" value="Yju2"/>
</dbReference>
<feature type="coiled-coil region" evidence="9">
    <location>
        <begin position="176"/>
        <end position="208"/>
    </location>
</feature>
<dbReference type="PANTHER" id="PTHR12111">
    <property type="entry name" value="SPLICING FACTOR YJU2"/>
    <property type="match status" value="1"/>
</dbReference>
<comment type="similarity">
    <text evidence="8">Belongs to the CWC16 family. YJU2 subfamily.</text>
</comment>
<comment type="subcellular location">
    <subcellularLocation>
        <location evidence="1 8">Nucleus</location>
    </subcellularLocation>
</comment>
<keyword evidence="7 8" id="KW-0539">Nucleus</keyword>
<dbReference type="GO" id="GO:0000349">
    <property type="term" value="P:generation of catalytic spliceosome for first transesterification step"/>
    <property type="evidence" value="ECO:0007669"/>
    <property type="project" value="UniProtKB-UniRule"/>
</dbReference>
<sequence length="268" mass="30421">MSERKVLNKYIPPDYDPSKAPPKKKKKFQGPNGGKSTVRLMTPFSMKCNTCGEYIYKGKKFNARKEKTGEKYFSIDILRFYIRCTRCAAEITFVTDPKHTDYAAEKGASRNFEPWREQKLKAHEDPELDGEDPANETPDNLKLLEQKTLDTKRRMEISDTLDELREQSARRSRIDIDDAIAKLESVRKEKQEADEAEQQELLEEAKKLFASHDGAVVRRMATESTTKAPPSATELAENVLGETKLPSFQPVKRAPAGAGPGRRKRAVL</sequence>
<dbReference type="Pfam" id="PF04502">
    <property type="entry name" value="Saf4_Yju2"/>
    <property type="match status" value="1"/>
</dbReference>
<dbReference type="GO" id="GO:0000974">
    <property type="term" value="C:Prp19 complex"/>
    <property type="evidence" value="ECO:0007669"/>
    <property type="project" value="EnsemblFungi"/>
</dbReference>
<dbReference type="GeneID" id="7048689"/>
<reference evidence="11 13" key="1">
    <citation type="journal article" date="2011" name="Science">
        <title>Comparative functional genomics of the fission yeasts.</title>
        <authorList>
            <person name="Rhind N."/>
            <person name="Chen Z."/>
            <person name="Yassour M."/>
            <person name="Thompson D.A."/>
            <person name="Haas B.J."/>
            <person name="Habib N."/>
            <person name="Wapinski I."/>
            <person name="Roy S."/>
            <person name="Lin M.F."/>
            <person name="Heiman D.I."/>
            <person name="Young S.K."/>
            <person name="Furuya K."/>
            <person name="Guo Y."/>
            <person name="Pidoux A."/>
            <person name="Chen H.M."/>
            <person name="Robbertse B."/>
            <person name="Goldberg J.M."/>
            <person name="Aoki K."/>
            <person name="Bayne E.H."/>
            <person name="Berlin A.M."/>
            <person name="Desjardins C.A."/>
            <person name="Dobbs E."/>
            <person name="Dukaj L."/>
            <person name="Fan L."/>
            <person name="FitzGerald M.G."/>
            <person name="French C."/>
            <person name="Gujja S."/>
            <person name="Hansen K."/>
            <person name="Keifenheim D."/>
            <person name="Levin J.Z."/>
            <person name="Mosher R.A."/>
            <person name="Mueller C.A."/>
            <person name="Pfiffner J."/>
            <person name="Priest M."/>
            <person name="Russ C."/>
            <person name="Smialowska A."/>
            <person name="Swoboda P."/>
            <person name="Sykes S.M."/>
            <person name="Vaughn M."/>
            <person name="Vengrova S."/>
            <person name="Yoder R."/>
            <person name="Zeng Q."/>
            <person name="Allshire R."/>
            <person name="Baulcombe D."/>
            <person name="Birren B.W."/>
            <person name="Brown W."/>
            <person name="Ekwall K."/>
            <person name="Kellis M."/>
            <person name="Leatherwood J."/>
            <person name="Levin H."/>
            <person name="Margalit H."/>
            <person name="Martienssen R."/>
            <person name="Nieduszynski C.A."/>
            <person name="Spatafora J.W."/>
            <person name="Friedman N."/>
            <person name="Dalgaard J.Z."/>
            <person name="Baumann P."/>
            <person name="Niki H."/>
            <person name="Regev A."/>
            <person name="Nusbaum C."/>
        </authorList>
    </citation>
    <scope>NUCLEOTIDE SEQUENCE [LARGE SCALE GENOMIC DNA]</scope>
    <source>
        <strain evidence="13">yFS275 / FY16936</strain>
    </source>
</reference>
<keyword evidence="3 8" id="KW-0479">Metal-binding</keyword>
<gene>
    <name evidence="12" type="primary">cwf16</name>
    <name evidence="11" type="ORF">SJAG_01504</name>
</gene>
<keyword evidence="4 8" id="KW-0747">Spliceosome</keyword>
<feature type="binding site" evidence="8">
    <location>
        <position position="84"/>
    </location>
    <ligand>
        <name>Zn(2+)</name>
        <dbReference type="ChEBI" id="CHEBI:29105"/>
    </ligand>
</feature>
<evidence type="ECO:0000256" key="9">
    <source>
        <dbReference type="SAM" id="Coils"/>
    </source>
</evidence>
<keyword evidence="13" id="KW-1185">Reference proteome</keyword>
<dbReference type="STRING" id="402676.B6JY45"/>
<evidence type="ECO:0000313" key="12">
    <source>
        <dbReference type="JaponicusDB" id="SJAG_01504"/>
    </source>
</evidence>
<evidence type="ECO:0000256" key="10">
    <source>
        <dbReference type="SAM" id="MobiDB-lite"/>
    </source>
</evidence>
<dbReference type="GO" id="GO:0071006">
    <property type="term" value="C:U2-type catalytic step 1 spliceosome"/>
    <property type="evidence" value="ECO:0000318"/>
    <property type="project" value="GO_Central"/>
</dbReference>
<evidence type="ECO:0000256" key="3">
    <source>
        <dbReference type="ARBA" id="ARBA00022723"/>
    </source>
</evidence>
<feature type="region of interest" description="Disordered" evidence="10">
    <location>
        <begin position="1"/>
        <end position="36"/>
    </location>
</feature>
<evidence type="ECO:0000256" key="1">
    <source>
        <dbReference type="ARBA" id="ARBA00004123"/>
    </source>
</evidence>
<evidence type="ECO:0000256" key="8">
    <source>
        <dbReference type="HAMAP-Rule" id="MF_03226"/>
    </source>
</evidence>
<dbReference type="OMA" id="ENCDYQN"/>
<evidence type="ECO:0000313" key="13">
    <source>
        <dbReference type="Proteomes" id="UP000001744"/>
    </source>
</evidence>
<dbReference type="HOGENOM" id="CLU_053603_1_1_1"/>
<dbReference type="JaponicusDB" id="SJAG_01504">
    <property type="gene designation" value="cwf16"/>
</dbReference>
<feature type="binding site" evidence="8">
    <location>
        <position position="48"/>
    </location>
    <ligand>
        <name>Zn(2+)</name>
        <dbReference type="ChEBI" id="CHEBI:29105"/>
    </ligand>
</feature>
<name>B6JY45_SCHJY</name>
<evidence type="ECO:0000313" key="11">
    <source>
        <dbReference type="EMBL" id="EEB06463.1"/>
    </source>
</evidence>
<dbReference type="AlphaFoldDB" id="B6JY45"/>
<keyword evidence="9" id="KW-0175">Coiled coil</keyword>
<evidence type="ECO:0000256" key="6">
    <source>
        <dbReference type="ARBA" id="ARBA00023187"/>
    </source>
</evidence>
<protein>
    <recommendedName>
        <fullName evidence="8">Splicing factor YJU2</fullName>
    </recommendedName>
</protein>
<dbReference type="HAMAP" id="MF_03226">
    <property type="entry name" value="YJU2"/>
    <property type="match status" value="1"/>
</dbReference>
<dbReference type="GO" id="GO:0008380">
    <property type="term" value="P:RNA splicing"/>
    <property type="evidence" value="ECO:0000318"/>
    <property type="project" value="GO_Central"/>
</dbReference>
<evidence type="ECO:0000256" key="4">
    <source>
        <dbReference type="ARBA" id="ARBA00022728"/>
    </source>
</evidence>
<feature type="binding site" evidence="8">
    <location>
        <position position="87"/>
    </location>
    <ligand>
        <name>Zn(2+)</name>
        <dbReference type="ChEBI" id="CHEBI:29105"/>
    </ligand>
</feature>
<dbReference type="Proteomes" id="UP000001744">
    <property type="component" value="Unassembled WGS sequence"/>
</dbReference>